<keyword evidence="3" id="KW-1185">Reference proteome</keyword>
<organism evidence="2 3">
    <name type="scientific">Kribbella italica</name>
    <dbReference type="NCBI Taxonomy" id="1540520"/>
    <lineage>
        <taxon>Bacteria</taxon>
        <taxon>Bacillati</taxon>
        <taxon>Actinomycetota</taxon>
        <taxon>Actinomycetes</taxon>
        <taxon>Propionibacteriales</taxon>
        <taxon>Kribbellaceae</taxon>
        <taxon>Kribbella</taxon>
    </lineage>
</organism>
<evidence type="ECO:0000259" key="1">
    <source>
        <dbReference type="Pfam" id="PF13649"/>
    </source>
</evidence>
<dbReference type="Gene3D" id="3.40.50.150">
    <property type="entry name" value="Vaccinia Virus protein VP39"/>
    <property type="match status" value="1"/>
</dbReference>
<dbReference type="CDD" id="cd02440">
    <property type="entry name" value="AdoMet_MTases"/>
    <property type="match status" value="1"/>
</dbReference>
<dbReference type="InterPro" id="IPR029063">
    <property type="entry name" value="SAM-dependent_MTases_sf"/>
</dbReference>
<comment type="caution">
    <text evidence="2">The sequence shown here is derived from an EMBL/GenBank/DDBJ whole genome shotgun (WGS) entry which is preliminary data.</text>
</comment>
<name>A0A7W9MTM6_9ACTN</name>
<dbReference type="Proteomes" id="UP000549971">
    <property type="component" value="Unassembled WGS sequence"/>
</dbReference>
<gene>
    <name evidence="2" type="ORF">HDA39_002578</name>
</gene>
<keyword evidence="2" id="KW-0489">Methyltransferase</keyword>
<evidence type="ECO:0000313" key="3">
    <source>
        <dbReference type="Proteomes" id="UP000549971"/>
    </source>
</evidence>
<feature type="domain" description="Methyltransferase" evidence="1">
    <location>
        <begin position="44"/>
        <end position="141"/>
    </location>
</feature>
<accession>A0A7W9MTM6</accession>
<reference evidence="2 3" key="1">
    <citation type="submission" date="2020-08" db="EMBL/GenBank/DDBJ databases">
        <title>Sequencing the genomes of 1000 actinobacteria strains.</title>
        <authorList>
            <person name="Klenk H.-P."/>
        </authorList>
    </citation>
    <scope>NUCLEOTIDE SEQUENCE [LARGE SCALE GENOMIC DNA]</scope>
    <source>
        <strain evidence="2 3">DSM 28967</strain>
    </source>
</reference>
<dbReference type="GO" id="GO:0008168">
    <property type="term" value="F:methyltransferase activity"/>
    <property type="evidence" value="ECO:0007669"/>
    <property type="project" value="UniProtKB-KW"/>
</dbReference>
<dbReference type="Pfam" id="PF13649">
    <property type="entry name" value="Methyltransf_25"/>
    <property type="match status" value="1"/>
</dbReference>
<protein>
    <submittedName>
        <fullName evidence="2">SAM-dependent methyltransferase</fullName>
    </submittedName>
</protein>
<dbReference type="SUPFAM" id="SSF53335">
    <property type="entry name" value="S-adenosyl-L-methionine-dependent methyltransferases"/>
    <property type="match status" value="1"/>
</dbReference>
<dbReference type="InterPro" id="IPR041698">
    <property type="entry name" value="Methyltransf_25"/>
</dbReference>
<dbReference type="GO" id="GO:0032259">
    <property type="term" value="P:methylation"/>
    <property type="evidence" value="ECO:0007669"/>
    <property type="project" value="UniProtKB-KW"/>
</dbReference>
<dbReference type="RefSeq" id="WP_184795437.1">
    <property type="nucleotide sequence ID" value="NZ_JACHMY010000001.1"/>
</dbReference>
<evidence type="ECO:0000313" key="2">
    <source>
        <dbReference type="EMBL" id="MBB5835844.1"/>
    </source>
</evidence>
<dbReference type="AlphaFoldDB" id="A0A7W9MTM6"/>
<dbReference type="EMBL" id="JACHMY010000001">
    <property type="protein sequence ID" value="MBB5835844.1"/>
    <property type="molecule type" value="Genomic_DNA"/>
</dbReference>
<sequence length="254" mass="28032">MTAIEQLIRRWDDQQAAYITHREERFAVMLDVIAAADFGAGLTVLDLACGPGSLAGRVLERFPDARVIGIDYDPVLLTLANAWLGGRYGDRFTAVDADLARPGWEVKLPCDTIQVAVSSTALHWLQPSELVAAYATLGSVLPAYGVFMNADHLRYNPRTQPFLTEVAAADDERTQRTARAAGAQTWDEWWAEAVALPELGARLAEREHRFADHPPTPHAPLELHLQALGTAGFSETGTIWRHYDDVVVFARRSS</sequence>
<proteinExistence type="predicted"/>
<keyword evidence="2" id="KW-0808">Transferase</keyword>